<dbReference type="EMBL" id="VIGB01000003">
    <property type="protein sequence ID" value="TQF04085.1"/>
    <property type="molecule type" value="Genomic_DNA"/>
</dbReference>
<dbReference type="GO" id="GO:0044550">
    <property type="term" value="P:secondary metabolite biosynthetic process"/>
    <property type="evidence" value="ECO:0007669"/>
    <property type="project" value="TreeGrafter"/>
</dbReference>
<dbReference type="OrthoDB" id="2472181at2"/>
<dbReference type="InterPro" id="IPR000873">
    <property type="entry name" value="AMP-dep_synth/lig_dom"/>
</dbReference>
<dbReference type="GO" id="GO:0043041">
    <property type="term" value="P:amino acid activation for nonribosomal peptide biosynthetic process"/>
    <property type="evidence" value="ECO:0007669"/>
    <property type="project" value="TreeGrafter"/>
</dbReference>
<dbReference type="PROSITE" id="PS00455">
    <property type="entry name" value="AMP_BINDING"/>
    <property type="match status" value="1"/>
</dbReference>
<evidence type="ECO:0000313" key="2">
    <source>
        <dbReference type="EMBL" id="TQF04085.1"/>
    </source>
</evidence>
<evidence type="ECO:0000259" key="1">
    <source>
        <dbReference type="Pfam" id="PF00501"/>
    </source>
</evidence>
<comment type="caution">
    <text evidence="2">The sequence shown here is derived from an EMBL/GenBank/DDBJ whole genome shotgun (WGS) entry which is preliminary data.</text>
</comment>
<dbReference type="GO" id="GO:0005829">
    <property type="term" value="C:cytosol"/>
    <property type="evidence" value="ECO:0007669"/>
    <property type="project" value="TreeGrafter"/>
</dbReference>
<protein>
    <submittedName>
        <fullName evidence="2">AMP-binding protein</fullName>
    </submittedName>
</protein>
<dbReference type="PANTHER" id="PTHR45527:SF1">
    <property type="entry name" value="FATTY ACID SYNTHASE"/>
    <property type="match status" value="1"/>
</dbReference>
<dbReference type="SUPFAM" id="SSF56801">
    <property type="entry name" value="Acetyl-CoA synthetase-like"/>
    <property type="match status" value="1"/>
</dbReference>
<keyword evidence="3" id="KW-1185">Reference proteome</keyword>
<dbReference type="AlphaFoldDB" id="A0A540W4W7"/>
<reference evidence="2 3" key="1">
    <citation type="submission" date="2019-06" db="EMBL/GenBank/DDBJ databases">
        <title>Description of Kitasatospora acidophila sp. nov. isolated from pine grove soil, and reclassification of Streptomyces novaecaesareae to Kitasatospora novaeceasareae comb. nov.</title>
        <authorList>
            <person name="Kim M.J."/>
        </authorList>
    </citation>
    <scope>NUCLEOTIDE SEQUENCE [LARGE SCALE GENOMIC DNA]</scope>
    <source>
        <strain evidence="2 3">MMS16-CNU292</strain>
    </source>
</reference>
<gene>
    <name evidence="2" type="ORF">E6W39_19950</name>
</gene>
<organism evidence="2 3">
    <name type="scientific">Kitasatospora acidiphila</name>
    <dbReference type="NCBI Taxonomy" id="2567942"/>
    <lineage>
        <taxon>Bacteria</taxon>
        <taxon>Bacillati</taxon>
        <taxon>Actinomycetota</taxon>
        <taxon>Actinomycetes</taxon>
        <taxon>Kitasatosporales</taxon>
        <taxon>Streptomycetaceae</taxon>
        <taxon>Kitasatospora</taxon>
    </lineage>
</organism>
<name>A0A540W4W7_9ACTN</name>
<evidence type="ECO:0000313" key="3">
    <source>
        <dbReference type="Proteomes" id="UP000319103"/>
    </source>
</evidence>
<proteinExistence type="predicted"/>
<dbReference type="GO" id="GO:0031177">
    <property type="term" value="F:phosphopantetheine binding"/>
    <property type="evidence" value="ECO:0007669"/>
    <property type="project" value="TreeGrafter"/>
</dbReference>
<dbReference type="InterPro" id="IPR020845">
    <property type="entry name" value="AMP-binding_CS"/>
</dbReference>
<dbReference type="Pfam" id="PF00501">
    <property type="entry name" value="AMP-binding"/>
    <property type="match status" value="1"/>
</dbReference>
<accession>A0A540W4W7</accession>
<dbReference type="Gene3D" id="3.40.50.980">
    <property type="match status" value="2"/>
</dbReference>
<dbReference type="Proteomes" id="UP000319103">
    <property type="component" value="Unassembled WGS sequence"/>
</dbReference>
<dbReference type="PANTHER" id="PTHR45527">
    <property type="entry name" value="NONRIBOSOMAL PEPTIDE SYNTHETASE"/>
    <property type="match status" value="1"/>
</dbReference>
<sequence>MWWGAGDVWGVGCSCGAVGSGVGGAWGGVDDRVAVALSRSVDLVVALWAVLKAGAGFVPVDPELPGERVAYILGDSGASCVVTSSVVRDRLPSVGGAELVVVDGLGDEGLDGGGWVPVSVPDGAVAYVLYTSGSTGRPKGVVVTRGGLANVLGDMGVRFEVSASSVFLGVTTFGFDISNVELFVPLLGVGGWCWWSGRWCWIRCGWRGWLRCRGRRLCRGRRRLCRRWWMRCLGCCRGCGCCWVVRRFRRRWRVRCGRWRGM</sequence>
<feature type="domain" description="AMP-dependent synthetase/ligase" evidence="1">
    <location>
        <begin position="29"/>
        <end position="187"/>
    </location>
</feature>